<dbReference type="AlphaFoldDB" id="A5JQP1"/>
<dbReference type="PANTHER" id="PTHR33463">
    <property type="entry name" value="NB-ARC DOMAIN-CONTAINING PROTEIN-RELATED"/>
    <property type="match status" value="1"/>
</dbReference>
<reference evidence="5" key="2">
    <citation type="journal article" date="2008" name="Mol. Genet. Genomics">
        <title>Genetic diversity and genomic distribution of homologs encoding NBS-LRR disease resistance proteins in sunflower.</title>
        <authorList>
            <person name="Radwan O."/>
            <person name="Gandhi S."/>
            <person name="Heesacker A."/>
            <person name="Whitaker B."/>
            <person name="Taylor C."/>
            <person name="Plocik A."/>
            <person name="Kesseli R."/>
            <person name="Kozik A."/>
            <person name="Michelmore R.W."/>
            <person name="Knapp S.J."/>
        </authorList>
    </citation>
    <scope>NUCLEOTIDE SEQUENCE</scope>
    <source>
        <strain evidence="5">ANN1811</strain>
    </source>
</reference>
<dbReference type="PRINTS" id="PR00364">
    <property type="entry name" value="DISEASERSIST"/>
</dbReference>
<dbReference type="EMBL" id="EF559422">
    <property type="protein sequence ID" value="ABQ57567.1"/>
    <property type="molecule type" value="Genomic_DNA"/>
</dbReference>
<dbReference type="GO" id="GO:0005524">
    <property type="term" value="F:ATP binding"/>
    <property type="evidence" value="ECO:0007669"/>
    <property type="project" value="UniProtKB-KW"/>
</dbReference>
<organism evidence="5">
    <name type="scientific">Helianthus annuus</name>
    <name type="common">Common sunflower</name>
    <dbReference type="NCBI Taxonomy" id="4232"/>
    <lineage>
        <taxon>Eukaryota</taxon>
        <taxon>Viridiplantae</taxon>
        <taxon>Streptophyta</taxon>
        <taxon>Embryophyta</taxon>
        <taxon>Tracheophyta</taxon>
        <taxon>Spermatophyta</taxon>
        <taxon>Magnoliopsida</taxon>
        <taxon>eudicotyledons</taxon>
        <taxon>Gunneridae</taxon>
        <taxon>Pentapetalae</taxon>
        <taxon>asterids</taxon>
        <taxon>campanulids</taxon>
        <taxon>Asterales</taxon>
        <taxon>Asteraceae</taxon>
        <taxon>Asteroideae</taxon>
        <taxon>Heliantheae alliance</taxon>
        <taxon>Heliantheae</taxon>
        <taxon>Helianthus</taxon>
    </lineage>
</organism>
<keyword evidence="2" id="KW-0611">Plant defense</keyword>
<dbReference type="InterPro" id="IPR042197">
    <property type="entry name" value="Apaf_helical"/>
</dbReference>
<dbReference type="Pfam" id="PF00931">
    <property type="entry name" value="NB-ARC"/>
    <property type="match status" value="1"/>
</dbReference>
<feature type="non-terminal residue" evidence="5">
    <location>
        <position position="1"/>
    </location>
</feature>
<dbReference type="SUPFAM" id="SSF52540">
    <property type="entry name" value="P-loop containing nucleoside triphosphate hydrolases"/>
    <property type="match status" value="1"/>
</dbReference>
<dbReference type="GO" id="GO:0006952">
    <property type="term" value="P:defense response"/>
    <property type="evidence" value="ECO:0007669"/>
    <property type="project" value="UniProtKB-KW"/>
</dbReference>
<dbReference type="InterPro" id="IPR027417">
    <property type="entry name" value="P-loop_NTPase"/>
</dbReference>
<evidence type="ECO:0000256" key="1">
    <source>
        <dbReference type="ARBA" id="ARBA00022614"/>
    </source>
</evidence>
<proteinExistence type="predicted"/>
<evidence type="ECO:0000313" key="5">
    <source>
        <dbReference type="EMBL" id="ABQ57567.1"/>
    </source>
</evidence>
<feature type="domain" description="NB-ARC" evidence="4">
    <location>
        <begin position="1"/>
        <end position="144"/>
    </location>
</feature>
<dbReference type="InterPro" id="IPR002182">
    <property type="entry name" value="NB-ARC"/>
</dbReference>
<evidence type="ECO:0000259" key="4">
    <source>
        <dbReference type="Pfam" id="PF00931"/>
    </source>
</evidence>
<dbReference type="InterPro" id="IPR050905">
    <property type="entry name" value="Plant_NBS-LRR"/>
</dbReference>
<evidence type="ECO:0000256" key="3">
    <source>
        <dbReference type="ARBA" id="ARBA00022840"/>
    </source>
</evidence>
<protein>
    <submittedName>
        <fullName evidence="5">NBS-LRR resistance-like protein RGC143</fullName>
    </submittedName>
</protein>
<name>A5JQP1_HELAN</name>
<feature type="non-terminal residue" evidence="5">
    <location>
        <position position="172"/>
    </location>
</feature>
<accession>A5JQP1</accession>
<dbReference type="Gene3D" id="3.40.50.300">
    <property type="entry name" value="P-loop containing nucleotide triphosphate hydrolases"/>
    <property type="match status" value="1"/>
</dbReference>
<keyword evidence="3" id="KW-0547">Nucleotide-binding</keyword>
<sequence>GGVGKTTMMEQLKTDVNATKMFDLVVKVVLGENTDTIALQQAIAKYISLEDLKEETIDARADGLRKISEEKSKQGKKTLVIMDDLWKAVDLKDFGLSPLPNGFKVLFTSRDERVCSHMGVNIKSIFTLDFLNDDEAKKLFFGTVGLSDGDEHAFQKIGEDIVKKCGGLPLAL</sequence>
<dbReference type="GO" id="GO:0043531">
    <property type="term" value="F:ADP binding"/>
    <property type="evidence" value="ECO:0007669"/>
    <property type="project" value="InterPro"/>
</dbReference>
<reference evidence="5" key="1">
    <citation type="submission" date="2007-04" db="EMBL/GenBank/DDBJ databases">
        <authorList>
            <person name="Radwan O.E."/>
            <person name="Gandhi S."/>
            <person name="Heesacker A.F."/>
            <person name="Whitaker B."/>
            <person name="Plocik A.M."/>
            <person name="Kesseli R.V."/>
            <person name="Michelmore R.W."/>
            <person name="Knapp S.J."/>
        </authorList>
    </citation>
    <scope>NUCLEOTIDE SEQUENCE</scope>
    <source>
        <strain evidence="5">ANN1811</strain>
    </source>
</reference>
<keyword evidence="3" id="KW-0067">ATP-binding</keyword>
<keyword evidence="1" id="KW-0433">Leucine-rich repeat</keyword>
<evidence type="ECO:0000256" key="2">
    <source>
        <dbReference type="ARBA" id="ARBA00022821"/>
    </source>
</evidence>
<dbReference type="PANTHER" id="PTHR33463:SF96">
    <property type="entry name" value="LEUCINE-RICH REPEAT DOMAIN, L DOMAIN-LIKE PROTEIN-RELATED"/>
    <property type="match status" value="1"/>
</dbReference>
<dbReference type="Gene3D" id="1.10.8.430">
    <property type="entry name" value="Helical domain of apoptotic protease-activating factors"/>
    <property type="match status" value="1"/>
</dbReference>